<sequence length="175" mass="18625">MTGVARPPVRITSDPPRGTFSACTLVLGTDPETAAGWVAAAFGALRWKRRASDVAHREGASLWEVGGAARAFFLDDLDVLRLVTPRAAAFFSHGRAVATVQPDAAAHRTVVMLSLVEGQLSCRESFGAVARHLHEAAVRAGALPPHDVPVWTSAYDLPAGSPGHPRSRKRLFRGS</sequence>
<evidence type="ECO:0000313" key="1">
    <source>
        <dbReference type="EMBL" id="SIQ08813.1"/>
    </source>
</evidence>
<proteinExistence type="predicted"/>
<dbReference type="AlphaFoldDB" id="A0A1N6PWV5"/>
<protein>
    <submittedName>
        <fullName evidence="1">Uncharacterized protein</fullName>
    </submittedName>
</protein>
<keyword evidence="2" id="KW-1185">Reference proteome</keyword>
<dbReference type="EMBL" id="FTMI01000002">
    <property type="protein sequence ID" value="SIQ08813.1"/>
    <property type="molecule type" value="Genomic_DNA"/>
</dbReference>
<organism evidence="1 2">
    <name type="scientific">Cellulosimicrobium aquatile</name>
    <dbReference type="NCBI Taxonomy" id="1612203"/>
    <lineage>
        <taxon>Bacteria</taxon>
        <taxon>Bacillati</taxon>
        <taxon>Actinomycetota</taxon>
        <taxon>Actinomycetes</taxon>
        <taxon>Micrococcales</taxon>
        <taxon>Promicromonosporaceae</taxon>
        <taxon>Cellulosimicrobium</taxon>
    </lineage>
</organism>
<evidence type="ECO:0000313" key="2">
    <source>
        <dbReference type="Proteomes" id="UP000186235"/>
    </source>
</evidence>
<gene>
    <name evidence="1" type="ORF">SAMN05518682_1170</name>
</gene>
<dbReference type="Proteomes" id="UP000186235">
    <property type="component" value="Unassembled WGS sequence"/>
</dbReference>
<accession>A0A1N6PWV5</accession>
<name>A0A1N6PWV5_9MICO</name>
<reference evidence="2" key="1">
    <citation type="submission" date="2017-01" db="EMBL/GenBank/DDBJ databases">
        <authorList>
            <person name="Varghese N."/>
            <person name="Submissions S."/>
        </authorList>
    </citation>
    <scope>NUCLEOTIDE SEQUENCE [LARGE SCALE GENOMIC DNA]</scope>
    <source>
        <strain evidence="2">3bp</strain>
    </source>
</reference>